<dbReference type="GO" id="GO:0005840">
    <property type="term" value="C:ribosome"/>
    <property type="evidence" value="ECO:0007669"/>
    <property type="project" value="UniProtKB-KW"/>
</dbReference>
<dbReference type="InterPro" id="IPR023798">
    <property type="entry name" value="Ribosomal_uS7_dom"/>
</dbReference>
<organism evidence="5">
    <name type="scientific">Glaucocystis nostochinearum</name>
    <dbReference type="NCBI Taxonomy" id="38271"/>
    <lineage>
        <taxon>Eukaryota</taxon>
        <taxon>Glaucocystophyceae</taxon>
        <taxon>Glaucocystales</taxon>
        <taxon>Glaucocystaceae</taxon>
        <taxon>Glaucocystis</taxon>
    </lineage>
</organism>
<protein>
    <submittedName>
        <fullName evidence="5">Ribosomal protein S7</fullName>
    </submittedName>
</protein>
<gene>
    <name evidence="5" type="primary">rps7</name>
</gene>
<name>E9P6E4_9EUKA</name>
<dbReference type="GO" id="GO:1990904">
    <property type="term" value="C:ribonucleoprotein complex"/>
    <property type="evidence" value="ECO:0007669"/>
    <property type="project" value="UniProtKB-KW"/>
</dbReference>
<dbReference type="InterPro" id="IPR000235">
    <property type="entry name" value="Ribosomal_uS7"/>
</dbReference>
<dbReference type="Gene3D" id="1.10.455.10">
    <property type="entry name" value="Ribosomal protein S7 domain"/>
    <property type="match status" value="1"/>
</dbReference>
<sequence length="131" mass="15570">MIAKVVNNLCKKGKKQLLELYLLKMFNLINKKNQRNSILLFKFALNKIKPIITLKTKRIRGKNIVIPNEINNKKQIKLALIWIQTVLKNKKLLDLETEIINILNNNSEILKIKDKHYKNAESYRAFVHYKW</sequence>
<evidence type="ECO:0000256" key="1">
    <source>
        <dbReference type="ARBA" id="ARBA00007151"/>
    </source>
</evidence>
<evidence type="ECO:0000256" key="3">
    <source>
        <dbReference type="ARBA" id="ARBA00023274"/>
    </source>
</evidence>
<dbReference type="AlphaFoldDB" id="E9P6E4"/>
<geneLocation type="mitochondrion" evidence="5"/>
<dbReference type="PIRSF" id="PIRSF002122">
    <property type="entry name" value="RPS7p_RPS7a_RPS5e_RPS7o"/>
    <property type="match status" value="1"/>
</dbReference>
<keyword evidence="2 5" id="KW-0689">Ribosomal protein</keyword>
<evidence type="ECO:0000256" key="2">
    <source>
        <dbReference type="ARBA" id="ARBA00022980"/>
    </source>
</evidence>
<dbReference type="GO" id="GO:0006412">
    <property type="term" value="P:translation"/>
    <property type="evidence" value="ECO:0007669"/>
    <property type="project" value="InterPro"/>
</dbReference>
<feature type="domain" description="Small ribosomal subunit protein uS7" evidence="4">
    <location>
        <begin position="1"/>
        <end position="124"/>
    </location>
</feature>
<comment type="similarity">
    <text evidence="1">Belongs to the universal ribosomal protein uS7 family.</text>
</comment>
<dbReference type="EMBL" id="HQ908425">
    <property type="protein sequence ID" value="ADW83128.1"/>
    <property type="molecule type" value="Genomic_DNA"/>
</dbReference>
<keyword evidence="3" id="KW-0687">Ribonucleoprotein</keyword>
<evidence type="ECO:0000313" key="5">
    <source>
        <dbReference type="EMBL" id="ADW83128.1"/>
    </source>
</evidence>
<proteinExistence type="inferred from homology"/>
<keyword evidence="5" id="KW-0496">Mitochondrion</keyword>
<dbReference type="Pfam" id="PF00177">
    <property type="entry name" value="Ribosomal_S7"/>
    <property type="match status" value="1"/>
</dbReference>
<dbReference type="InterPro" id="IPR036823">
    <property type="entry name" value="Ribosomal_uS7_dom_sf"/>
</dbReference>
<evidence type="ECO:0000259" key="4">
    <source>
        <dbReference type="Pfam" id="PF00177"/>
    </source>
</evidence>
<dbReference type="SUPFAM" id="SSF47973">
    <property type="entry name" value="Ribosomal protein S7"/>
    <property type="match status" value="1"/>
</dbReference>
<dbReference type="RefSeq" id="YP_004222756.1">
    <property type="nucleotide sequence ID" value="NC_015117.1"/>
</dbReference>
<reference evidence="5" key="1">
    <citation type="submission" date="2011-01" db="EMBL/GenBank/DDBJ databases">
        <authorList>
            <person name="Lang B.F."/>
            <person name="Burger G.B."/>
        </authorList>
    </citation>
    <scope>NUCLEOTIDE SEQUENCE</scope>
    <source>
        <strain evidence="5">UTEX 64</strain>
    </source>
</reference>
<dbReference type="GeneID" id="10210883"/>
<accession>E9P6E4</accession>